<sequence length="330" mass="35042">MNAPRAMILAAGLGTRLGDLSAVRPKPMLPVCGTPLVRWVALWLRSQGVREVVVNLHHLGEQIEAELGDGSKLGMAIAYSREDGEILGTGGALRHARHLLDDGSGAPIVVVNGKILLELELARVLAAHRAARAEATMVLRPDPEAERWGSLRVDAAGQVVGLLGAHRPGAEAAEPLMFTGVHVLEPRFLDRIPPQGPQCVIRTAYTELFHSGHGLAGVVTRDYWWEHSTVQRYLQGVANVLEGRVRLPYAERHVRGVAAGATLGAGAHVDPAAWIGEGAVIGAGAHVGPRVQIGDRAVIAPGVRLRDAIVWDGIDVTRDVECAVLSEGTG</sequence>
<accession>A0A1I2CC83</accession>
<dbReference type="OrthoDB" id="9809275at2"/>
<proteinExistence type="predicted"/>
<reference evidence="4" key="1">
    <citation type="submission" date="2016-10" db="EMBL/GenBank/DDBJ databases">
        <authorList>
            <person name="Varghese N."/>
            <person name="Submissions S."/>
        </authorList>
    </citation>
    <scope>NUCLEOTIDE SEQUENCE [LARGE SCALE GENOMIC DNA]</scope>
    <source>
        <strain evidence="4">ATCC 25963</strain>
    </source>
</reference>
<dbReference type="Pfam" id="PF00483">
    <property type="entry name" value="NTP_transferase"/>
    <property type="match status" value="1"/>
</dbReference>
<dbReference type="GO" id="GO:0016746">
    <property type="term" value="F:acyltransferase activity"/>
    <property type="evidence" value="ECO:0007669"/>
    <property type="project" value="UniProtKB-KW"/>
</dbReference>
<evidence type="ECO:0000313" key="3">
    <source>
        <dbReference type="EMBL" id="SFE65864.1"/>
    </source>
</evidence>
<dbReference type="SUPFAM" id="SSF53448">
    <property type="entry name" value="Nucleotide-diphospho-sugar transferases"/>
    <property type="match status" value="1"/>
</dbReference>
<protein>
    <submittedName>
        <fullName evidence="3">Nucleotidyltransferase</fullName>
    </submittedName>
</protein>
<evidence type="ECO:0000256" key="1">
    <source>
        <dbReference type="ARBA" id="ARBA00023315"/>
    </source>
</evidence>
<dbReference type="Pfam" id="PF00132">
    <property type="entry name" value="Hexapep"/>
    <property type="match status" value="1"/>
</dbReference>
<evidence type="ECO:0000313" key="4">
    <source>
        <dbReference type="Proteomes" id="UP000199400"/>
    </source>
</evidence>
<dbReference type="InterPro" id="IPR005835">
    <property type="entry name" value="NTP_transferase_dom"/>
</dbReference>
<dbReference type="RefSeq" id="WP_096326718.1">
    <property type="nucleotide sequence ID" value="NZ_FOMX01000017.1"/>
</dbReference>
<dbReference type="PROSITE" id="PS00101">
    <property type="entry name" value="HEXAPEP_TRANSFERASES"/>
    <property type="match status" value="1"/>
</dbReference>
<gene>
    <name evidence="3" type="ORF">SAMN02745121_05049</name>
</gene>
<keyword evidence="3" id="KW-0808">Transferase</keyword>
<keyword evidence="4" id="KW-1185">Reference proteome</keyword>
<dbReference type="Gene3D" id="2.160.10.10">
    <property type="entry name" value="Hexapeptide repeat proteins"/>
    <property type="match status" value="1"/>
</dbReference>
<dbReference type="STRING" id="54.SAMN02745121_05049"/>
<dbReference type="AlphaFoldDB" id="A0A1I2CC83"/>
<dbReference type="PANTHER" id="PTHR22572">
    <property type="entry name" value="SUGAR-1-PHOSPHATE GUANYL TRANSFERASE"/>
    <property type="match status" value="1"/>
</dbReference>
<dbReference type="InterPro" id="IPR018357">
    <property type="entry name" value="Hexapep_transf_CS"/>
</dbReference>
<dbReference type="Gene3D" id="3.90.550.10">
    <property type="entry name" value="Spore Coat Polysaccharide Biosynthesis Protein SpsA, Chain A"/>
    <property type="match status" value="1"/>
</dbReference>
<evidence type="ECO:0000259" key="2">
    <source>
        <dbReference type="Pfam" id="PF00483"/>
    </source>
</evidence>
<feature type="domain" description="Nucleotidyl transferase" evidence="2">
    <location>
        <begin position="6"/>
        <end position="237"/>
    </location>
</feature>
<dbReference type="InterPro" id="IPR050486">
    <property type="entry name" value="Mannose-1P_guanyltransferase"/>
</dbReference>
<organism evidence="3 4">
    <name type="scientific">Nannocystis exedens</name>
    <dbReference type="NCBI Taxonomy" id="54"/>
    <lineage>
        <taxon>Bacteria</taxon>
        <taxon>Pseudomonadati</taxon>
        <taxon>Myxococcota</taxon>
        <taxon>Polyangia</taxon>
        <taxon>Nannocystales</taxon>
        <taxon>Nannocystaceae</taxon>
        <taxon>Nannocystis</taxon>
    </lineage>
</organism>
<dbReference type="InterPro" id="IPR029044">
    <property type="entry name" value="Nucleotide-diphossugar_trans"/>
</dbReference>
<dbReference type="Proteomes" id="UP000199400">
    <property type="component" value="Unassembled WGS sequence"/>
</dbReference>
<dbReference type="InterPro" id="IPR001451">
    <property type="entry name" value="Hexapep"/>
</dbReference>
<keyword evidence="1" id="KW-0012">Acyltransferase</keyword>
<name>A0A1I2CC83_9BACT</name>
<dbReference type="EMBL" id="FOMX01000017">
    <property type="protein sequence ID" value="SFE65864.1"/>
    <property type="molecule type" value="Genomic_DNA"/>
</dbReference>